<dbReference type="GO" id="GO:0016872">
    <property type="term" value="F:intramolecular lyase activity"/>
    <property type="evidence" value="ECO:0007669"/>
    <property type="project" value="InterPro"/>
</dbReference>
<evidence type="ECO:0000313" key="4">
    <source>
        <dbReference type="Proteomes" id="UP000235916"/>
    </source>
</evidence>
<organism evidence="3 4">
    <name type="scientific">Kinneretia aquatilis</name>
    <dbReference type="NCBI Taxonomy" id="2070761"/>
    <lineage>
        <taxon>Bacteria</taxon>
        <taxon>Pseudomonadati</taxon>
        <taxon>Pseudomonadota</taxon>
        <taxon>Betaproteobacteria</taxon>
        <taxon>Burkholderiales</taxon>
        <taxon>Sphaerotilaceae</taxon>
        <taxon>Roseateles</taxon>
    </lineage>
</organism>
<evidence type="ECO:0000256" key="1">
    <source>
        <dbReference type="SAM" id="SignalP"/>
    </source>
</evidence>
<dbReference type="Pfam" id="PF16036">
    <property type="entry name" value="Chalcone_3"/>
    <property type="match status" value="1"/>
</dbReference>
<dbReference type="SUPFAM" id="SSF54626">
    <property type="entry name" value="Chalcone isomerase"/>
    <property type="match status" value="1"/>
</dbReference>
<dbReference type="AlphaFoldDB" id="A0A2N8L1B9"/>
<sequence>MRDAAGFSLRSRRALGLSALAGLFLFAMGGSAQAQTVELAGVKYEGQADIGGQKLQLNGAGIRYKAVFKVYTAGLYLAEKTSNAEAALAAPGAKRIHLVMLREVDGNELGKLFTKGMEQNASREEFGKAINGVLRVAEIFSTRKSLTSGEYFWIDYVPGTGSTVFLNGKPIGAPIKEPEFFSALLRIWLGKSPADDQLKDALLGVKRSLRERG</sequence>
<accession>A0A2N8L1B9</accession>
<protein>
    <recommendedName>
        <fullName evidence="2">Chalcone isomerase domain-containing protein</fullName>
    </recommendedName>
</protein>
<dbReference type="RefSeq" id="WP_102769388.1">
    <property type="nucleotide sequence ID" value="NZ_POSP01000003.1"/>
</dbReference>
<feature type="signal peptide" evidence="1">
    <location>
        <begin position="1"/>
        <end position="34"/>
    </location>
</feature>
<proteinExistence type="predicted"/>
<dbReference type="InterPro" id="IPR016087">
    <property type="entry name" value="Chalcone_isomerase"/>
</dbReference>
<dbReference type="InterPro" id="IPR036298">
    <property type="entry name" value="Chalcone_isomerase_sf"/>
</dbReference>
<dbReference type="Proteomes" id="UP000235916">
    <property type="component" value="Unassembled WGS sequence"/>
</dbReference>
<keyword evidence="1" id="KW-0732">Signal</keyword>
<dbReference type="OrthoDB" id="9795336at2"/>
<dbReference type="EMBL" id="POSP01000003">
    <property type="protein sequence ID" value="PND39472.1"/>
    <property type="molecule type" value="Genomic_DNA"/>
</dbReference>
<keyword evidence="4" id="KW-1185">Reference proteome</keyword>
<comment type="caution">
    <text evidence="3">The sequence shown here is derived from an EMBL/GenBank/DDBJ whole genome shotgun (WGS) entry which is preliminary data.</text>
</comment>
<dbReference type="Gene3D" id="3.50.70.10">
    <property type="match status" value="1"/>
</dbReference>
<gene>
    <name evidence="3" type="ORF">C1O66_19310</name>
</gene>
<name>A0A2N8L1B9_9BURK</name>
<feature type="domain" description="Chalcone isomerase" evidence="2">
    <location>
        <begin position="37"/>
        <end position="204"/>
    </location>
</feature>
<evidence type="ECO:0000259" key="2">
    <source>
        <dbReference type="Pfam" id="PF16036"/>
    </source>
</evidence>
<feature type="chain" id="PRO_5014931967" description="Chalcone isomerase domain-containing protein" evidence="1">
    <location>
        <begin position="35"/>
        <end position="213"/>
    </location>
</feature>
<evidence type="ECO:0000313" key="3">
    <source>
        <dbReference type="EMBL" id="PND39472.1"/>
    </source>
</evidence>
<dbReference type="InterPro" id="IPR016088">
    <property type="entry name" value="Chalcone_isomerase_3-sand"/>
</dbReference>
<reference evidence="3 4" key="1">
    <citation type="submission" date="2018-01" db="EMBL/GenBank/DDBJ databases">
        <title>Draft genome sequence of Paucibacter aquatile CR182 isolated from freshwater of the Nakdong River.</title>
        <authorList>
            <person name="Choi A."/>
            <person name="Chung E.J."/>
        </authorList>
    </citation>
    <scope>NUCLEOTIDE SEQUENCE [LARGE SCALE GENOMIC DNA]</scope>
    <source>
        <strain evidence="3 4">CR182</strain>
    </source>
</reference>